<dbReference type="EMBL" id="AWTC01000004">
    <property type="protein sequence ID" value="EST12641.1"/>
    <property type="molecule type" value="Genomic_DNA"/>
</dbReference>
<comment type="catalytic activity">
    <reaction evidence="11">
        <text>(S)-dihydroorotate + NAD(+) = orotate + NADH + H(+)</text>
        <dbReference type="Rhea" id="RHEA:13513"/>
        <dbReference type="ChEBI" id="CHEBI:15378"/>
        <dbReference type="ChEBI" id="CHEBI:30839"/>
        <dbReference type="ChEBI" id="CHEBI:30864"/>
        <dbReference type="ChEBI" id="CHEBI:57540"/>
        <dbReference type="ChEBI" id="CHEBI:57945"/>
        <dbReference type="EC" id="1.3.1.14"/>
    </reaction>
</comment>
<feature type="binding site" evidence="12">
    <location>
        <position position="24"/>
    </location>
    <ligand>
        <name>FMN</name>
        <dbReference type="ChEBI" id="CHEBI:58210"/>
    </ligand>
</feature>
<feature type="binding site" evidence="12">
    <location>
        <position position="100"/>
    </location>
    <ligand>
        <name>FMN</name>
        <dbReference type="ChEBI" id="CHEBI:58210"/>
    </ligand>
</feature>
<dbReference type="GO" id="GO:0004589">
    <property type="term" value="F:dihydroorotate dehydrogenase (NAD+) activity"/>
    <property type="evidence" value="ECO:0007669"/>
    <property type="project" value="UniProtKB-EC"/>
</dbReference>
<dbReference type="InterPro" id="IPR013785">
    <property type="entry name" value="Aldolase_TIM"/>
</dbReference>
<evidence type="ECO:0000256" key="3">
    <source>
        <dbReference type="ARBA" id="ARBA00004715"/>
    </source>
</evidence>
<comment type="caution">
    <text evidence="12">Lacks conserved residue(s) required for the propagation of feature annotation.</text>
</comment>
<dbReference type="InterPro" id="IPR024920">
    <property type="entry name" value="Dihydroorotate_DH_1"/>
</dbReference>
<comment type="caution">
    <text evidence="14">The sequence shown here is derived from an EMBL/GenBank/DDBJ whole genome shotgun (WGS) entry which is preliminary data.</text>
</comment>
<name>V6J0F0_9BACL</name>
<dbReference type="PIRSF" id="PIRSF000164">
    <property type="entry name" value="DHO_oxidase"/>
    <property type="match status" value="1"/>
</dbReference>
<accession>V6J0F0</accession>
<dbReference type="NCBIfam" id="NF005574">
    <property type="entry name" value="PRK07259.1"/>
    <property type="match status" value="1"/>
</dbReference>
<dbReference type="Gene3D" id="3.20.20.70">
    <property type="entry name" value="Aldolase class I"/>
    <property type="match status" value="1"/>
</dbReference>
<evidence type="ECO:0000256" key="5">
    <source>
        <dbReference type="ARBA" id="ARBA00011669"/>
    </source>
</evidence>
<feature type="active site" description="Nucleophile" evidence="12">
    <location>
        <position position="131"/>
    </location>
</feature>
<dbReference type="PROSITE" id="PS00912">
    <property type="entry name" value="DHODEHASE_2"/>
    <property type="match status" value="1"/>
</dbReference>
<evidence type="ECO:0000256" key="7">
    <source>
        <dbReference type="ARBA" id="ARBA00022630"/>
    </source>
</evidence>
<organism evidence="14 15">
    <name type="scientific">Sporolactobacillus laevolacticus DSM 442</name>
    <dbReference type="NCBI Taxonomy" id="1395513"/>
    <lineage>
        <taxon>Bacteria</taxon>
        <taxon>Bacillati</taxon>
        <taxon>Bacillota</taxon>
        <taxon>Bacilli</taxon>
        <taxon>Bacillales</taxon>
        <taxon>Sporolactobacillaceae</taxon>
        <taxon>Sporolactobacillus</taxon>
    </lineage>
</organism>
<feature type="binding site" evidence="12">
    <location>
        <position position="128"/>
    </location>
    <ligand>
        <name>FMN</name>
        <dbReference type="ChEBI" id="CHEBI:58210"/>
    </ligand>
</feature>
<feature type="binding site" evidence="12">
    <location>
        <position position="218"/>
    </location>
    <ligand>
        <name>FMN</name>
        <dbReference type="ChEBI" id="CHEBI:58210"/>
    </ligand>
</feature>
<dbReference type="PANTHER" id="PTHR48109">
    <property type="entry name" value="DIHYDROOROTATE DEHYDROGENASE (QUINONE), MITOCHONDRIAL-RELATED"/>
    <property type="match status" value="1"/>
</dbReference>
<keyword evidence="7 12" id="KW-0285">Flavoprotein</keyword>
<comment type="subcellular location">
    <subcellularLocation>
        <location evidence="2 12">Cytoplasm</location>
    </subcellularLocation>
</comment>
<feature type="binding site" evidence="12">
    <location>
        <begin position="266"/>
        <end position="267"/>
    </location>
    <ligand>
        <name>FMN</name>
        <dbReference type="ChEBI" id="CHEBI:58210"/>
    </ligand>
</feature>
<evidence type="ECO:0000256" key="4">
    <source>
        <dbReference type="ARBA" id="ARBA00008008"/>
    </source>
</evidence>
<reference evidence="14 15" key="1">
    <citation type="journal article" date="2013" name="Genome Announc.">
        <title>Genome Sequence of Sporolactobacillus laevolacticus DSM442, an Efficient Polymer-Grade D-Lactate Producer from Agricultural Waste Cottonseed as a Nitrogen Source.</title>
        <authorList>
            <person name="Wang H."/>
            <person name="Wang L."/>
            <person name="Ju J."/>
            <person name="Yu B."/>
            <person name="Ma Y."/>
        </authorList>
    </citation>
    <scope>NUCLEOTIDE SEQUENCE [LARGE SCALE GENOMIC DNA]</scope>
    <source>
        <strain evidence="14 15">DSM 442</strain>
    </source>
</reference>
<dbReference type="PANTHER" id="PTHR48109:SF1">
    <property type="entry name" value="DIHYDROOROTATE DEHYDROGENASE (FUMARATE)"/>
    <property type="match status" value="1"/>
</dbReference>
<dbReference type="GO" id="GO:0005737">
    <property type="term" value="C:cytoplasm"/>
    <property type="evidence" value="ECO:0007669"/>
    <property type="project" value="UniProtKB-SubCell"/>
</dbReference>
<feature type="domain" description="Dihydroorotate dehydrogenase catalytic" evidence="13">
    <location>
        <begin position="7"/>
        <end position="287"/>
    </location>
</feature>
<comment type="subunit">
    <text evidence="5">Heterotetramer of 2 PyrK and 2 PyrD type B subunits.</text>
</comment>
<comment type="pathway">
    <text evidence="3">Pyrimidine metabolism; UMP biosynthesis via de novo pathway; orotate from (S)-dihydroorotate (NAD(+) route): step 1/1.</text>
</comment>
<feature type="binding site" evidence="12">
    <location>
        <position position="128"/>
    </location>
    <ligand>
        <name>substrate</name>
    </ligand>
</feature>
<comment type="function">
    <text evidence="1">Catalyzes the conversion of dihydroorotate to orotate with NAD(+) as electron acceptor.</text>
</comment>
<keyword evidence="9 12" id="KW-0665">Pyrimidine biosynthesis</keyword>
<evidence type="ECO:0000313" key="14">
    <source>
        <dbReference type="EMBL" id="EST12641.1"/>
    </source>
</evidence>
<evidence type="ECO:0000313" key="15">
    <source>
        <dbReference type="Proteomes" id="UP000018296"/>
    </source>
</evidence>
<dbReference type="AlphaFoldDB" id="V6J0F0"/>
<feature type="binding site" evidence="12">
    <location>
        <position position="46"/>
    </location>
    <ligand>
        <name>substrate</name>
    </ligand>
</feature>
<dbReference type="RefSeq" id="WP_023509451.1">
    <property type="nucleotide sequence ID" value="NZ_AWTC01000004.1"/>
</dbReference>
<evidence type="ECO:0000259" key="13">
    <source>
        <dbReference type="Pfam" id="PF01180"/>
    </source>
</evidence>
<evidence type="ECO:0000256" key="8">
    <source>
        <dbReference type="ARBA" id="ARBA00022643"/>
    </source>
</evidence>
<dbReference type="STRING" id="1395513.P343_05775"/>
<dbReference type="HAMAP" id="MF_00224">
    <property type="entry name" value="DHO_dh_type1"/>
    <property type="match status" value="1"/>
</dbReference>
<dbReference type="InterPro" id="IPR012135">
    <property type="entry name" value="Dihydroorotate_DH_1_2"/>
</dbReference>
<keyword evidence="6 12" id="KW-0963">Cytoplasm</keyword>
<keyword evidence="8 12" id="KW-0288">FMN</keyword>
<feature type="binding site" evidence="12">
    <location>
        <position position="166"/>
    </location>
    <ligand>
        <name>FMN</name>
        <dbReference type="ChEBI" id="CHEBI:58210"/>
    </ligand>
</feature>
<dbReference type="eggNOG" id="COG0167">
    <property type="taxonomic scope" value="Bacteria"/>
</dbReference>
<evidence type="ECO:0000256" key="10">
    <source>
        <dbReference type="ARBA" id="ARBA00023002"/>
    </source>
</evidence>
<feature type="binding site" evidence="12">
    <location>
        <begin position="244"/>
        <end position="245"/>
    </location>
    <ligand>
        <name>FMN</name>
        <dbReference type="ChEBI" id="CHEBI:58210"/>
    </ligand>
</feature>
<gene>
    <name evidence="12" type="primary">pyrD</name>
    <name evidence="14" type="ORF">P343_05775</name>
</gene>
<dbReference type="UniPathway" id="UPA00070">
    <property type="reaction ID" value="UER00945"/>
</dbReference>
<keyword evidence="15" id="KW-1185">Reference proteome</keyword>
<dbReference type="PATRIC" id="fig|1395513.3.peg.1181"/>
<comment type="catalytic activity">
    <reaction evidence="12">
        <text>(S)-dihydroorotate + A = orotate + AH2</text>
        <dbReference type="Rhea" id="RHEA:18073"/>
        <dbReference type="ChEBI" id="CHEBI:13193"/>
        <dbReference type="ChEBI" id="CHEBI:17499"/>
        <dbReference type="ChEBI" id="CHEBI:30839"/>
        <dbReference type="ChEBI" id="CHEBI:30864"/>
    </reaction>
</comment>
<dbReference type="Pfam" id="PF01180">
    <property type="entry name" value="DHO_dh"/>
    <property type="match status" value="1"/>
</dbReference>
<protein>
    <recommendedName>
        <fullName evidence="12">Dihydroorotate dehydrogenase</fullName>
        <shortName evidence="12">DHOD</shortName>
        <shortName evidence="12">DHODase</shortName>
        <shortName evidence="12">DHOdehase</shortName>
        <ecNumber evidence="12">1.3.-.-</ecNumber>
    </recommendedName>
</protein>
<sequence>MSQEPDLSVKIANLILKSPVMNASGTFDLIYEPSYSANGLGAFIPKSVALHEHHGEQAASIFEAEGSLFNAATFLSDGIDFFEKQVMPDYTIDELPLIINISGETADEFASVVERLEKHDTIKALELNLSCPNLDDNGEMFGLLSETTYSLVSKVRSVTDKPLIAKLSPNVTRIQEITLAAEQGGANAFTMANAFQAMSIDIETRKPKLGKVAGSLSGGAIRPLIVYLIFQVNQVSHLPIIGSGGVLSGHDAIEMILAGASAVQVGTANVLNPAAMIKITNEIRDYLIAHKIPSISDLIGQVDLS</sequence>
<dbReference type="InterPro" id="IPR050074">
    <property type="entry name" value="DHO_dehydrogenase"/>
</dbReference>
<comment type="similarity">
    <text evidence="4 12">Belongs to the dihydroorotate dehydrogenase family. Type 1 subfamily.</text>
</comment>
<dbReference type="OrthoDB" id="9802377at2"/>
<dbReference type="GO" id="GO:0006207">
    <property type="term" value="P:'de novo' pyrimidine nucleobase biosynthetic process"/>
    <property type="evidence" value="ECO:0007669"/>
    <property type="project" value="InterPro"/>
</dbReference>
<comment type="cofactor">
    <cofactor evidence="12">
        <name>FMN</name>
        <dbReference type="ChEBI" id="CHEBI:58210"/>
    </cofactor>
    <text evidence="12">Binds 1 FMN per subunit.</text>
</comment>
<evidence type="ECO:0000256" key="11">
    <source>
        <dbReference type="ARBA" id="ARBA00048996"/>
    </source>
</evidence>
<dbReference type="InterPro" id="IPR005720">
    <property type="entry name" value="Dihydroorotate_DH_cat"/>
</dbReference>
<dbReference type="EC" id="1.3.-.-" evidence="12"/>
<dbReference type="Proteomes" id="UP000018296">
    <property type="component" value="Unassembled WGS sequence"/>
</dbReference>
<feature type="binding site" evidence="12">
    <location>
        <begin position="46"/>
        <end position="47"/>
    </location>
    <ligand>
        <name>FMN</name>
        <dbReference type="ChEBI" id="CHEBI:58210"/>
    </ligand>
</feature>
<proteinExistence type="inferred from homology"/>
<evidence type="ECO:0000256" key="1">
    <source>
        <dbReference type="ARBA" id="ARBA00003616"/>
    </source>
</evidence>
<dbReference type="SUPFAM" id="SSF51395">
    <property type="entry name" value="FMN-linked oxidoreductases"/>
    <property type="match status" value="1"/>
</dbReference>
<evidence type="ECO:0000256" key="6">
    <source>
        <dbReference type="ARBA" id="ARBA00022490"/>
    </source>
</evidence>
<evidence type="ECO:0000256" key="12">
    <source>
        <dbReference type="HAMAP-Rule" id="MF_00224"/>
    </source>
</evidence>
<keyword evidence="10 12" id="KW-0560">Oxidoreductase</keyword>
<evidence type="ECO:0000256" key="9">
    <source>
        <dbReference type="ARBA" id="ARBA00022975"/>
    </source>
</evidence>
<dbReference type="GO" id="GO:0044205">
    <property type="term" value="P:'de novo' UMP biosynthetic process"/>
    <property type="evidence" value="ECO:0007669"/>
    <property type="project" value="UniProtKB-UniRule"/>
</dbReference>
<dbReference type="InterPro" id="IPR001295">
    <property type="entry name" value="Dihydroorotate_DH_CS"/>
</dbReference>
<evidence type="ECO:0000256" key="2">
    <source>
        <dbReference type="ARBA" id="ARBA00004496"/>
    </source>
</evidence>